<comment type="caution">
    <text evidence="1">The sequence shown here is derived from an EMBL/GenBank/DDBJ whole genome shotgun (WGS) entry which is preliminary data.</text>
</comment>
<reference evidence="1 2" key="1">
    <citation type="journal article" date="2017" name="Nat. Commun.">
        <title>Genome assembly with in vitro proximity ligation data and whole-genome triplication in lettuce.</title>
        <authorList>
            <person name="Reyes-Chin-Wo S."/>
            <person name="Wang Z."/>
            <person name="Yang X."/>
            <person name="Kozik A."/>
            <person name="Arikit S."/>
            <person name="Song C."/>
            <person name="Xia L."/>
            <person name="Froenicke L."/>
            <person name="Lavelle D.O."/>
            <person name="Truco M.J."/>
            <person name="Xia R."/>
            <person name="Zhu S."/>
            <person name="Xu C."/>
            <person name="Xu H."/>
            <person name="Xu X."/>
            <person name="Cox K."/>
            <person name="Korf I."/>
            <person name="Meyers B.C."/>
            <person name="Michelmore R.W."/>
        </authorList>
    </citation>
    <scope>NUCLEOTIDE SEQUENCE [LARGE SCALE GENOMIC DNA]</scope>
    <source>
        <strain evidence="2">cv. Salinas</strain>
        <tissue evidence="1">Seedlings</tissue>
    </source>
</reference>
<evidence type="ECO:0000313" key="2">
    <source>
        <dbReference type="Proteomes" id="UP000235145"/>
    </source>
</evidence>
<dbReference type="EMBL" id="NBSK02000005">
    <property type="protein sequence ID" value="KAJ0205197.1"/>
    <property type="molecule type" value="Genomic_DNA"/>
</dbReference>
<name>A0A9R1VI58_LACSA</name>
<dbReference type="AlphaFoldDB" id="A0A9R1VI58"/>
<dbReference type="Proteomes" id="UP000235145">
    <property type="component" value="Unassembled WGS sequence"/>
</dbReference>
<evidence type="ECO:0000313" key="1">
    <source>
        <dbReference type="EMBL" id="KAJ0205197.1"/>
    </source>
</evidence>
<organism evidence="1 2">
    <name type="scientific">Lactuca sativa</name>
    <name type="common">Garden lettuce</name>
    <dbReference type="NCBI Taxonomy" id="4236"/>
    <lineage>
        <taxon>Eukaryota</taxon>
        <taxon>Viridiplantae</taxon>
        <taxon>Streptophyta</taxon>
        <taxon>Embryophyta</taxon>
        <taxon>Tracheophyta</taxon>
        <taxon>Spermatophyta</taxon>
        <taxon>Magnoliopsida</taxon>
        <taxon>eudicotyledons</taxon>
        <taxon>Gunneridae</taxon>
        <taxon>Pentapetalae</taxon>
        <taxon>asterids</taxon>
        <taxon>campanulids</taxon>
        <taxon>Asterales</taxon>
        <taxon>Asteraceae</taxon>
        <taxon>Cichorioideae</taxon>
        <taxon>Cichorieae</taxon>
        <taxon>Lactucinae</taxon>
        <taxon>Lactuca</taxon>
    </lineage>
</organism>
<sequence>MTRLSTLSVPEVRPAYWVASGDRGLGCVCIRPICYISNHILPPLPKPSPVATVVQAIATRHRFTSMDLDLDISSFNLTLAPSLWCADLDLQVKYGLACKEDIIEVVRDILKHVLQPCSM</sequence>
<gene>
    <name evidence="1" type="ORF">LSAT_V11C500291400</name>
</gene>
<protein>
    <submittedName>
        <fullName evidence="1">Uncharacterized protein</fullName>
    </submittedName>
</protein>
<proteinExistence type="predicted"/>
<accession>A0A9R1VI58</accession>
<keyword evidence="2" id="KW-1185">Reference proteome</keyword>